<evidence type="ECO:0000259" key="3">
    <source>
        <dbReference type="Pfam" id="PF08501"/>
    </source>
</evidence>
<dbReference type="CDD" id="cd01065">
    <property type="entry name" value="NAD_bind_Shikimate_DH"/>
    <property type="match status" value="1"/>
</dbReference>
<dbReference type="InterPro" id="IPR013708">
    <property type="entry name" value="Shikimate_DH-bd_N"/>
</dbReference>
<reference evidence="4 5" key="1">
    <citation type="submission" date="2020-07" db="EMBL/GenBank/DDBJ databases">
        <title>Sequencing the genomes of 1000 actinobacteria strains.</title>
        <authorList>
            <person name="Klenk H.-P."/>
        </authorList>
    </citation>
    <scope>NUCLEOTIDE SEQUENCE [LARGE SCALE GENOMIC DNA]</scope>
    <source>
        <strain evidence="4 5">DSM 103164</strain>
    </source>
</reference>
<dbReference type="GO" id="GO:0004764">
    <property type="term" value="F:shikimate 3-dehydrogenase (NADP+) activity"/>
    <property type="evidence" value="ECO:0007669"/>
    <property type="project" value="UniProtKB-EC"/>
</dbReference>
<proteinExistence type="predicted"/>
<protein>
    <submittedName>
        <fullName evidence="4">Shikimate dehydrogenase</fullName>
        <ecNumber evidence="4">1.1.1.25</ecNumber>
    </submittedName>
</protein>
<dbReference type="GO" id="GO:0050661">
    <property type="term" value="F:NADP binding"/>
    <property type="evidence" value="ECO:0007669"/>
    <property type="project" value="TreeGrafter"/>
</dbReference>
<dbReference type="EMBL" id="JACBZS010000001">
    <property type="protein sequence ID" value="NYI69565.1"/>
    <property type="molecule type" value="Genomic_DNA"/>
</dbReference>
<organism evidence="4 5">
    <name type="scientific">Naumannella cuiyingiana</name>
    <dbReference type="NCBI Taxonomy" id="1347891"/>
    <lineage>
        <taxon>Bacteria</taxon>
        <taxon>Bacillati</taxon>
        <taxon>Actinomycetota</taxon>
        <taxon>Actinomycetes</taxon>
        <taxon>Propionibacteriales</taxon>
        <taxon>Propionibacteriaceae</taxon>
        <taxon>Naumannella</taxon>
    </lineage>
</organism>
<keyword evidence="5" id="KW-1185">Reference proteome</keyword>
<keyword evidence="4" id="KW-0560">Oxidoreductase</keyword>
<sequence>MLRPEISLAIRRCAVIGSPIAHSLSPAMHRAAYAELGLDWEYGVVEVPRGGVAALIEGLDVSWRGLSVTMPNKPELLDLPGASIDPAARLAGGGNTVILDAPADRRTVTVYNTDIAGLARAVRRCAPGLAPRTALLLGSGATARSALLGLADLGVSRVLVAARAPEKAAALGELAARAGVGLEIADWSAAAPPTDLVVSALPGGALTEAVAARFATAPVVFDLAYDPWPSTLAAVAAERGAQVLDGLELLADQAVLQLELMIGRGVPAATLVTAGRAELRRRAAP</sequence>
<comment type="caution">
    <text evidence="4">The sequence shown here is derived from an EMBL/GenBank/DDBJ whole genome shotgun (WGS) entry which is preliminary data.</text>
</comment>
<dbReference type="Gene3D" id="3.40.50.10860">
    <property type="entry name" value="Leucine Dehydrogenase, chain A, domain 1"/>
    <property type="match status" value="1"/>
</dbReference>
<dbReference type="EC" id="1.1.1.25" evidence="4"/>
<dbReference type="PANTHER" id="PTHR21089:SF1">
    <property type="entry name" value="BIFUNCTIONAL 3-DEHYDROQUINATE DEHYDRATASE_SHIKIMATE DEHYDROGENASE, CHLOROPLASTIC"/>
    <property type="match status" value="1"/>
</dbReference>
<evidence type="ECO:0000256" key="2">
    <source>
        <dbReference type="ARBA" id="ARBA00023141"/>
    </source>
</evidence>
<dbReference type="AlphaFoldDB" id="A0A7Z0D619"/>
<accession>A0A7Z0D619</accession>
<dbReference type="Proteomes" id="UP000527616">
    <property type="component" value="Unassembled WGS sequence"/>
</dbReference>
<evidence type="ECO:0000256" key="1">
    <source>
        <dbReference type="ARBA" id="ARBA00004871"/>
    </source>
</evidence>
<dbReference type="GO" id="GO:0009073">
    <property type="term" value="P:aromatic amino acid family biosynthetic process"/>
    <property type="evidence" value="ECO:0007669"/>
    <property type="project" value="UniProtKB-KW"/>
</dbReference>
<dbReference type="Gene3D" id="3.40.50.720">
    <property type="entry name" value="NAD(P)-binding Rossmann-like Domain"/>
    <property type="match status" value="1"/>
</dbReference>
<dbReference type="InterPro" id="IPR036291">
    <property type="entry name" value="NAD(P)-bd_dom_sf"/>
</dbReference>
<dbReference type="RefSeq" id="WP_179443621.1">
    <property type="nucleotide sequence ID" value="NZ_JACBZS010000001.1"/>
</dbReference>
<keyword evidence="2" id="KW-0057">Aromatic amino acid biosynthesis</keyword>
<evidence type="ECO:0000313" key="4">
    <source>
        <dbReference type="EMBL" id="NYI69565.1"/>
    </source>
</evidence>
<dbReference type="GO" id="GO:0009423">
    <property type="term" value="P:chorismate biosynthetic process"/>
    <property type="evidence" value="ECO:0007669"/>
    <property type="project" value="TreeGrafter"/>
</dbReference>
<dbReference type="GO" id="GO:0005829">
    <property type="term" value="C:cytosol"/>
    <property type="evidence" value="ECO:0007669"/>
    <property type="project" value="TreeGrafter"/>
</dbReference>
<dbReference type="InterPro" id="IPR046346">
    <property type="entry name" value="Aminoacid_DH-like_N_sf"/>
</dbReference>
<dbReference type="InterPro" id="IPR022893">
    <property type="entry name" value="Shikimate_DH_fam"/>
</dbReference>
<dbReference type="SUPFAM" id="SSF51735">
    <property type="entry name" value="NAD(P)-binding Rossmann-fold domains"/>
    <property type="match status" value="1"/>
</dbReference>
<dbReference type="SUPFAM" id="SSF53223">
    <property type="entry name" value="Aminoacid dehydrogenase-like, N-terminal domain"/>
    <property type="match status" value="1"/>
</dbReference>
<name>A0A7Z0D619_9ACTN</name>
<evidence type="ECO:0000313" key="5">
    <source>
        <dbReference type="Proteomes" id="UP000527616"/>
    </source>
</evidence>
<dbReference type="PANTHER" id="PTHR21089">
    <property type="entry name" value="SHIKIMATE DEHYDROGENASE"/>
    <property type="match status" value="1"/>
</dbReference>
<dbReference type="GO" id="GO:0019632">
    <property type="term" value="P:shikimate metabolic process"/>
    <property type="evidence" value="ECO:0007669"/>
    <property type="project" value="TreeGrafter"/>
</dbReference>
<gene>
    <name evidence="4" type="ORF">GGQ54_000125</name>
</gene>
<comment type="pathway">
    <text evidence="1">Metabolic intermediate biosynthesis; chorismate biosynthesis; chorismate from D-erythrose 4-phosphate and phosphoenolpyruvate: step 4/7.</text>
</comment>
<feature type="domain" description="Shikimate dehydrogenase substrate binding N-terminal" evidence="3">
    <location>
        <begin position="15"/>
        <end position="97"/>
    </location>
</feature>
<keyword evidence="2" id="KW-0028">Amino-acid biosynthesis</keyword>
<dbReference type="Pfam" id="PF08501">
    <property type="entry name" value="Shikimate_dh_N"/>
    <property type="match status" value="1"/>
</dbReference>